<protein>
    <recommendedName>
        <fullName evidence="6">Ribosome-binding ATPase YchF</fullName>
    </recommendedName>
</protein>
<dbReference type="PROSITE" id="PS51880">
    <property type="entry name" value="TGS"/>
    <property type="match status" value="1"/>
</dbReference>
<dbReference type="Pfam" id="PF01926">
    <property type="entry name" value="MMR_HSR1"/>
    <property type="match status" value="1"/>
</dbReference>
<dbReference type="SUPFAM" id="SSF81271">
    <property type="entry name" value="TGS-like"/>
    <property type="match status" value="1"/>
</dbReference>
<dbReference type="InterPro" id="IPR013029">
    <property type="entry name" value="YchF_C"/>
</dbReference>
<keyword evidence="2" id="KW-0479">Metal-binding</keyword>
<dbReference type="PANTHER" id="PTHR23305">
    <property type="entry name" value="OBG GTPASE FAMILY"/>
    <property type="match status" value="1"/>
</dbReference>
<evidence type="ECO:0000313" key="9">
    <source>
        <dbReference type="EMBL" id="AMM40325.1"/>
    </source>
</evidence>
<dbReference type="AlphaFoldDB" id="A0A7U4QJ89"/>
<dbReference type="GO" id="GO:0005525">
    <property type="term" value="F:GTP binding"/>
    <property type="evidence" value="ECO:0007669"/>
    <property type="project" value="InterPro"/>
</dbReference>
<dbReference type="GO" id="GO:0005524">
    <property type="term" value="F:ATP binding"/>
    <property type="evidence" value="ECO:0007669"/>
    <property type="project" value="UniProtKB-UniRule"/>
</dbReference>
<dbReference type="PANTHER" id="PTHR23305:SF18">
    <property type="entry name" value="OBG-TYPE G DOMAIN-CONTAINING PROTEIN"/>
    <property type="match status" value="1"/>
</dbReference>
<keyword evidence="5" id="KW-0460">Magnesium</keyword>
<sequence>MGFKCGIIGLPNVGKSTLFNALTAAKAEVANYPFTTINPNLGIVEVPDQRLYKIAELIKPQRVVPAILEFVDIAGLVRNASKGEGLGNQFLSHIRNVDAIAHVVRCFKKTDVPHVEGELNPKRDIEIVNLELILADLATIEKRIEKLNRLAKIGDKKAKGNLEHITILKTYLEQGRSLISCMSQIDEKTTYLIREFQFLTAKPVMYVANIDEAEITEDNECVKEVKKIAKNEGAVMVKICGKLEAELAELPSEERQEFLENLGLKETSLSKFIREGYKILSLISFFTTTGPEVRAWTIKKGTKAPQAAGKIHSDMEKGFIRAEIIKYEDLIREGSIQACKEKGLVRIEGKDYEIQDGDIVYFRFNV</sequence>
<dbReference type="FunFam" id="3.10.20.30:FF:000001">
    <property type="entry name" value="Ribosome-binding ATPase YchF"/>
    <property type="match status" value="1"/>
</dbReference>
<dbReference type="PIRSF" id="PIRSF006641">
    <property type="entry name" value="CHP00092"/>
    <property type="match status" value="1"/>
</dbReference>
<evidence type="ECO:0000256" key="4">
    <source>
        <dbReference type="ARBA" id="ARBA00022840"/>
    </source>
</evidence>
<dbReference type="EMBL" id="CP013015">
    <property type="protein sequence ID" value="AMM40325.1"/>
    <property type="molecule type" value="Genomic_DNA"/>
</dbReference>
<proteinExistence type="inferred from homology"/>
<dbReference type="SUPFAM" id="SSF52540">
    <property type="entry name" value="P-loop containing nucleoside triphosphate hydrolases"/>
    <property type="match status" value="1"/>
</dbReference>
<dbReference type="Gene3D" id="3.40.50.300">
    <property type="entry name" value="P-loop containing nucleotide triphosphate hydrolases"/>
    <property type="match status" value="1"/>
</dbReference>
<comment type="cofactor">
    <cofactor evidence="1">
        <name>Mg(2+)</name>
        <dbReference type="ChEBI" id="CHEBI:18420"/>
    </cofactor>
</comment>
<keyword evidence="4 6" id="KW-0067">ATP-binding</keyword>
<accession>A0A7U4QJ89</accession>
<dbReference type="InterPro" id="IPR031167">
    <property type="entry name" value="G_OBG"/>
</dbReference>
<evidence type="ECO:0000259" key="8">
    <source>
        <dbReference type="PROSITE" id="PS51880"/>
    </source>
</evidence>
<dbReference type="KEGG" id="daw:HS1_000519"/>
<organism evidence="9 10">
    <name type="scientific">Desulfofervidus auxilii</name>
    <dbReference type="NCBI Taxonomy" id="1621989"/>
    <lineage>
        <taxon>Bacteria</taxon>
        <taxon>Pseudomonadati</taxon>
        <taxon>Thermodesulfobacteriota</taxon>
        <taxon>Candidatus Desulfofervidia</taxon>
        <taxon>Candidatus Desulfofervidales</taxon>
        <taxon>Candidatus Desulfofervidaceae</taxon>
        <taxon>Candidatus Desulfofervidus</taxon>
    </lineage>
</organism>
<dbReference type="InterPro" id="IPR006073">
    <property type="entry name" value="GTP-bd"/>
</dbReference>
<dbReference type="GO" id="GO:0046872">
    <property type="term" value="F:metal ion binding"/>
    <property type="evidence" value="ECO:0007669"/>
    <property type="project" value="UniProtKB-KW"/>
</dbReference>
<comment type="similarity">
    <text evidence="6">Belongs to the TRAFAC class OBG-HflX-like GTPase superfamily. OBG GTPase family. YchF/OLA1 subfamily.</text>
</comment>
<dbReference type="Pfam" id="PF06071">
    <property type="entry name" value="YchF-GTPase_C"/>
    <property type="match status" value="1"/>
</dbReference>
<dbReference type="InterPro" id="IPR004396">
    <property type="entry name" value="ATPase_YchF/OLA1"/>
</dbReference>
<dbReference type="GO" id="GO:0043023">
    <property type="term" value="F:ribosomal large subunit binding"/>
    <property type="evidence" value="ECO:0007669"/>
    <property type="project" value="UniProtKB-UniRule"/>
</dbReference>
<feature type="binding site" evidence="6">
    <location>
        <begin position="12"/>
        <end position="17"/>
    </location>
    <ligand>
        <name>ATP</name>
        <dbReference type="ChEBI" id="CHEBI:30616"/>
    </ligand>
</feature>
<dbReference type="PRINTS" id="PR00326">
    <property type="entry name" value="GTP1OBG"/>
</dbReference>
<dbReference type="InterPro" id="IPR041706">
    <property type="entry name" value="YchF_N"/>
</dbReference>
<dbReference type="NCBIfam" id="TIGR00092">
    <property type="entry name" value="redox-regulated ATPase YchF"/>
    <property type="match status" value="1"/>
</dbReference>
<name>A0A7U4QJ89_DESA2</name>
<dbReference type="CDD" id="cd04867">
    <property type="entry name" value="TGS_YchF_OLA1"/>
    <property type="match status" value="1"/>
</dbReference>
<keyword evidence="10" id="KW-1185">Reference proteome</keyword>
<dbReference type="PROSITE" id="PS51710">
    <property type="entry name" value="G_OBG"/>
    <property type="match status" value="1"/>
</dbReference>
<keyword evidence="3 6" id="KW-0547">Nucleotide-binding</keyword>
<dbReference type="Gene3D" id="1.10.150.300">
    <property type="entry name" value="TGS-like domain"/>
    <property type="match status" value="1"/>
</dbReference>
<feature type="domain" description="TGS" evidence="8">
    <location>
        <begin position="281"/>
        <end position="364"/>
    </location>
</feature>
<dbReference type="InterPro" id="IPR012676">
    <property type="entry name" value="TGS-like"/>
</dbReference>
<evidence type="ECO:0000313" key="10">
    <source>
        <dbReference type="Proteomes" id="UP000070560"/>
    </source>
</evidence>
<reference evidence="9 10" key="1">
    <citation type="submission" date="2015-10" db="EMBL/GenBank/DDBJ databases">
        <title>Candidatus Desulfofervidus auxilii, a hydrogenotrophic sulfate-reducing bacterium involved in the thermophilic anaerobic oxidation of methane.</title>
        <authorList>
            <person name="Krukenberg V."/>
            <person name="Richter M."/>
            <person name="Wegener G."/>
        </authorList>
    </citation>
    <scope>NUCLEOTIDE SEQUENCE [LARGE SCALE GENOMIC DNA]</scope>
    <source>
        <strain evidence="9 10">HS1</strain>
    </source>
</reference>
<evidence type="ECO:0000256" key="1">
    <source>
        <dbReference type="ARBA" id="ARBA00001946"/>
    </source>
</evidence>
<evidence type="ECO:0000256" key="2">
    <source>
        <dbReference type="ARBA" id="ARBA00022723"/>
    </source>
</evidence>
<dbReference type="InterPro" id="IPR004095">
    <property type="entry name" value="TGS"/>
</dbReference>
<dbReference type="FunFam" id="1.10.150.300:FF:000001">
    <property type="entry name" value="Ribosome-binding ATPase YchF"/>
    <property type="match status" value="1"/>
</dbReference>
<comment type="function">
    <text evidence="6">ATPase that binds to both the 70S ribosome and the 50S ribosomal subunit in a nucleotide-independent manner.</text>
</comment>
<dbReference type="GO" id="GO:0005737">
    <property type="term" value="C:cytoplasm"/>
    <property type="evidence" value="ECO:0007669"/>
    <property type="project" value="TreeGrafter"/>
</dbReference>
<dbReference type="InterPro" id="IPR023192">
    <property type="entry name" value="TGS-like_dom_sf"/>
</dbReference>
<dbReference type="Gene3D" id="3.10.20.30">
    <property type="match status" value="1"/>
</dbReference>
<evidence type="ECO:0000256" key="3">
    <source>
        <dbReference type="ARBA" id="ARBA00022741"/>
    </source>
</evidence>
<dbReference type="CDD" id="cd01900">
    <property type="entry name" value="YchF"/>
    <property type="match status" value="1"/>
</dbReference>
<dbReference type="RefSeq" id="WP_066060630.1">
    <property type="nucleotide sequence ID" value="NZ_CP013015.1"/>
</dbReference>
<evidence type="ECO:0000256" key="6">
    <source>
        <dbReference type="HAMAP-Rule" id="MF_00944"/>
    </source>
</evidence>
<dbReference type="GO" id="GO:0016887">
    <property type="term" value="F:ATP hydrolysis activity"/>
    <property type="evidence" value="ECO:0007669"/>
    <property type="project" value="UniProtKB-UniRule"/>
</dbReference>
<dbReference type="OrthoDB" id="9810373at2"/>
<evidence type="ECO:0000256" key="5">
    <source>
        <dbReference type="ARBA" id="ARBA00022842"/>
    </source>
</evidence>
<evidence type="ECO:0000259" key="7">
    <source>
        <dbReference type="PROSITE" id="PS51710"/>
    </source>
</evidence>
<dbReference type="InterPro" id="IPR027417">
    <property type="entry name" value="P-loop_NTPase"/>
</dbReference>
<feature type="domain" description="OBG-type G" evidence="7">
    <location>
        <begin position="3"/>
        <end position="259"/>
    </location>
</feature>
<dbReference type="InterPro" id="IPR012675">
    <property type="entry name" value="Beta-grasp_dom_sf"/>
</dbReference>
<dbReference type="HAMAP" id="MF_00944">
    <property type="entry name" value="YchF_OLA1_ATPase"/>
    <property type="match status" value="1"/>
</dbReference>
<gene>
    <name evidence="6" type="primary">ychF</name>
    <name evidence="9" type="ORF">HS1_000519</name>
</gene>
<dbReference type="Proteomes" id="UP000070560">
    <property type="component" value="Chromosome"/>
</dbReference>